<comment type="subcellular location">
    <subcellularLocation>
        <location evidence="1">Cell envelope</location>
    </subcellularLocation>
</comment>
<dbReference type="InterPro" id="IPR050555">
    <property type="entry name" value="Bact_Solute-Bind_Prot2"/>
</dbReference>
<comment type="similarity">
    <text evidence="2">Belongs to the bacterial solute-binding protein 2 family.</text>
</comment>
<evidence type="ECO:0000256" key="3">
    <source>
        <dbReference type="SAM" id="SignalP"/>
    </source>
</evidence>
<name>A0ABZ2K004_9BACT</name>
<dbReference type="Proteomes" id="UP001379533">
    <property type="component" value="Chromosome"/>
</dbReference>
<dbReference type="InterPro" id="IPR028082">
    <property type="entry name" value="Peripla_BP_I"/>
</dbReference>
<feature type="chain" id="PRO_5047000001" evidence="3">
    <location>
        <begin position="32"/>
        <end position="364"/>
    </location>
</feature>
<proteinExistence type="inferred from homology"/>
<feature type="domain" description="Periplasmic binding protein" evidence="4">
    <location>
        <begin position="53"/>
        <end position="303"/>
    </location>
</feature>
<dbReference type="Gene3D" id="3.40.50.2300">
    <property type="match status" value="2"/>
</dbReference>
<dbReference type="Pfam" id="PF13407">
    <property type="entry name" value="Peripla_BP_4"/>
    <property type="match status" value="1"/>
</dbReference>
<organism evidence="5 6">
    <name type="scientific">Pendulispora brunnea</name>
    <dbReference type="NCBI Taxonomy" id="2905690"/>
    <lineage>
        <taxon>Bacteria</taxon>
        <taxon>Pseudomonadati</taxon>
        <taxon>Myxococcota</taxon>
        <taxon>Myxococcia</taxon>
        <taxon>Myxococcales</taxon>
        <taxon>Sorangiineae</taxon>
        <taxon>Pendulisporaceae</taxon>
        <taxon>Pendulispora</taxon>
    </lineage>
</organism>
<dbReference type="SUPFAM" id="SSF53822">
    <property type="entry name" value="Periplasmic binding protein-like I"/>
    <property type="match status" value="1"/>
</dbReference>
<evidence type="ECO:0000259" key="4">
    <source>
        <dbReference type="Pfam" id="PF13407"/>
    </source>
</evidence>
<evidence type="ECO:0000256" key="1">
    <source>
        <dbReference type="ARBA" id="ARBA00004196"/>
    </source>
</evidence>
<dbReference type="CDD" id="cd06305">
    <property type="entry name" value="PBP1_methylthioribose_binding-like"/>
    <property type="match status" value="1"/>
</dbReference>
<dbReference type="PANTHER" id="PTHR30036:SF7">
    <property type="entry name" value="ABC TRANSPORTER PERIPLASMIC-BINDING PROTEIN YPHF"/>
    <property type="match status" value="1"/>
</dbReference>
<gene>
    <name evidence="5" type="ORF">LZC95_37165</name>
</gene>
<dbReference type="RefSeq" id="WP_394842691.1">
    <property type="nucleotide sequence ID" value="NZ_CP089982.1"/>
</dbReference>
<accession>A0ABZ2K004</accession>
<protein>
    <submittedName>
        <fullName evidence="5">Sugar ABC transporter substrate-binding protein</fullName>
    </submittedName>
</protein>
<dbReference type="PANTHER" id="PTHR30036">
    <property type="entry name" value="D-XYLOSE-BINDING PERIPLASMIC PROTEIN"/>
    <property type="match status" value="1"/>
</dbReference>
<keyword evidence="3" id="KW-0732">Signal</keyword>
<feature type="signal peptide" evidence="3">
    <location>
        <begin position="1"/>
        <end position="31"/>
    </location>
</feature>
<evidence type="ECO:0000313" key="5">
    <source>
        <dbReference type="EMBL" id="WXA92071.1"/>
    </source>
</evidence>
<reference evidence="5 6" key="1">
    <citation type="submission" date="2021-12" db="EMBL/GenBank/DDBJ databases">
        <title>Discovery of the Pendulisporaceae a myxobacterial family with distinct sporulation behavior and unique specialized metabolism.</title>
        <authorList>
            <person name="Garcia R."/>
            <person name="Popoff A."/>
            <person name="Bader C.D."/>
            <person name="Loehr J."/>
            <person name="Walesch S."/>
            <person name="Walt C."/>
            <person name="Boldt J."/>
            <person name="Bunk B."/>
            <person name="Haeckl F.J.F.P.J."/>
            <person name="Gunesch A.P."/>
            <person name="Birkelbach J."/>
            <person name="Nuebel U."/>
            <person name="Pietschmann T."/>
            <person name="Bach T."/>
            <person name="Mueller R."/>
        </authorList>
    </citation>
    <scope>NUCLEOTIDE SEQUENCE [LARGE SCALE GENOMIC DNA]</scope>
    <source>
        <strain evidence="5 6">MSr12523</strain>
    </source>
</reference>
<evidence type="ECO:0000313" key="6">
    <source>
        <dbReference type="Proteomes" id="UP001379533"/>
    </source>
</evidence>
<sequence length="364" mass="39680">MRKNVALGAVACALVLAAGFVGLKASTSVQASGARAGSDVPEAFRKRPRVVAIVEFSSSAHASQYLEGVKSEAASLGLALEVMDARNDRKAMSDMLDNAVLQKVDGILISHGDPELLRKGAERAVARGIPIVSFDNELPLPEVTMMDQNDHKIAEIGLTRLLKDTGGKANIVHIWVPGFAPMEKRMQTYTRMMTEAPGIHEVERFGKATNNSALQTEVQMTEVLKKHPKGTIDAVWATWDEFARGATAAIRKAGRSEIKVYGIDVANEDLEMIQDPESPWVATVGCPAAAVGRVQVRILGYRIAGRPVPHYYSLEPVMVAREMLPPGRGEKVTLESLHRFVPAFGDTTDFTEPWIMALKEKNKK</sequence>
<dbReference type="InterPro" id="IPR025997">
    <property type="entry name" value="SBP_2_dom"/>
</dbReference>
<evidence type="ECO:0000256" key="2">
    <source>
        <dbReference type="ARBA" id="ARBA00007639"/>
    </source>
</evidence>
<keyword evidence="6" id="KW-1185">Reference proteome</keyword>
<dbReference type="EMBL" id="CP089982">
    <property type="protein sequence ID" value="WXA92071.1"/>
    <property type="molecule type" value="Genomic_DNA"/>
</dbReference>